<organism evidence="1 2">
    <name type="scientific">Stephania yunnanensis</name>
    <dbReference type="NCBI Taxonomy" id="152371"/>
    <lineage>
        <taxon>Eukaryota</taxon>
        <taxon>Viridiplantae</taxon>
        <taxon>Streptophyta</taxon>
        <taxon>Embryophyta</taxon>
        <taxon>Tracheophyta</taxon>
        <taxon>Spermatophyta</taxon>
        <taxon>Magnoliopsida</taxon>
        <taxon>Ranunculales</taxon>
        <taxon>Menispermaceae</taxon>
        <taxon>Menispermoideae</taxon>
        <taxon>Cissampelideae</taxon>
        <taxon>Stephania</taxon>
    </lineage>
</organism>
<name>A0AAP0HUV8_9MAGN</name>
<evidence type="ECO:0000313" key="1">
    <source>
        <dbReference type="EMBL" id="KAK9098324.1"/>
    </source>
</evidence>
<evidence type="ECO:0000313" key="2">
    <source>
        <dbReference type="Proteomes" id="UP001420932"/>
    </source>
</evidence>
<gene>
    <name evidence="1" type="ORF">Syun_025369</name>
</gene>
<protein>
    <submittedName>
        <fullName evidence="1">Uncharacterized protein</fullName>
    </submittedName>
</protein>
<dbReference type="EMBL" id="JBBNAF010000011">
    <property type="protein sequence ID" value="KAK9098324.1"/>
    <property type="molecule type" value="Genomic_DNA"/>
</dbReference>
<proteinExistence type="predicted"/>
<comment type="caution">
    <text evidence="1">The sequence shown here is derived from an EMBL/GenBank/DDBJ whole genome shotgun (WGS) entry which is preliminary data.</text>
</comment>
<sequence length="60" mass="7074">MSKDYFPANVLCPSDKEKRKEIACELWRSLEHLQCKMWIVAVLRGFVRVVDPLYSALDFK</sequence>
<accession>A0AAP0HUV8</accession>
<keyword evidence="2" id="KW-1185">Reference proteome</keyword>
<dbReference type="Proteomes" id="UP001420932">
    <property type="component" value="Unassembled WGS sequence"/>
</dbReference>
<reference evidence="1 2" key="1">
    <citation type="submission" date="2024-01" db="EMBL/GenBank/DDBJ databases">
        <title>Genome assemblies of Stephania.</title>
        <authorList>
            <person name="Yang L."/>
        </authorList>
    </citation>
    <scope>NUCLEOTIDE SEQUENCE [LARGE SCALE GENOMIC DNA]</scope>
    <source>
        <strain evidence="1">YNDBR</strain>
        <tissue evidence="1">Leaf</tissue>
    </source>
</reference>
<dbReference type="AlphaFoldDB" id="A0AAP0HUV8"/>